<evidence type="ECO:0000259" key="4">
    <source>
        <dbReference type="PROSITE" id="PS50043"/>
    </source>
</evidence>
<evidence type="ECO:0000256" key="2">
    <source>
        <dbReference type="ARBA" id="ARBA00023125"/>
    </source>
</evidence>
<dbReference type="InterPro" id="IPR011006">
    <property type="entry name" value="CheY-like_superfamily"/>
</dbReference>
<dbReference type="CDD" id="cd06170">
    <property type="entry name" value="LuxR_C_like"/>
    <property type="match status" value="1"/>
</dbReference>
<keyword evidence="7" id="KW-1185">Reference proteome</keyword>
<dbReference type="SUPFAM" id="SSF52172">
    <property type="entry name" value="CheY-like"/>
    <property type="match status" value="1"/>
</dbReference>
<comment type="caution">
    <text evidence="6">The sequence shown here is derived from an EMBL/GenBank/DDBJ whole genome shotgun (WGS) entry which is preliminary data.</text>
</comment>
<evidence type="ECO:0000313" key="6">
    <source>
        <dbReference type="EMBL" id="MFB9995472.1"/>
    </source>
</evidence>
<name>A0ABV6B6S9_9DEIO</name>
<gene>
    <name evidence="6" type="ORF">ACFFLM_26425</name>
</gene>
<dbReference type="InterPro" id="IPR058245">
    <property type="entry name" value="NreC/VraR/RcsB-like_REC"/>
</dbReference>
<sequence>MIRVALVDDQTLVRQGFRRLLELAPDMAVVAEAGRADEALTAVEAARPDVLLLDVRLPDASGLQVLRSLAHRAILPPTLMLTTFPDDQALLESLRLGASGFLLKDVTLDELLGAIRFVAGGGRLLQPALSAAIKGTFAPQESTSEFGLTGRELELLGLMAGGYNNRELAELLNLTEGTVKNRVSSVLSKLGVRDRSQAVLRAMEHRLLR</sequence>
<dbReference type="CDD" id="cd17535">
    <property type="entry name" value="REC_NarL-like"/>
    <property type="match status" value="1"/>
</dbReference>
<dbReference type="RefSeq" id="WP_380017435.1">
    <property type="nucleotide sequence ID" value="NZ_JBHLYR010000091.1"/>
</dbReference>
<feature type="modified residue" description="4-aspartylphosphate" evidence="3">
    <location>
        <position position="54"/>
    </location>
</feature>
<dbReference type="Pfam" id="PF00196">
    <property type="entry name" value="GerE"/>
    <property type="match status" value="1"/>
</dbReference>
<dbReference type="SMART" id="SM00421">
    <property type="entry name" value="HTH_LUXR"/>
    <property type="match status" value="1"/>
</dbReference>
<dbReference type="Pfam" id="PF00072">
    <property type="entry name" value="Response_reg"/>
    <property type="match status" value="1"/>
</dbReference>
<dbReference type="PROSITE" id="PS50043">
    <property type="entry name" value="HTH_LUXR_2"/>
    <property type="match status" value="1"/>
</dbReference>
<evidence type="ECO:0000256" key="3">
    <source>
        <dbReference type="PROSITE-ProRule" id="PRU00169"/>
    </source>
</evidence>
<dbReference type="Proteomes" id="UP001589733">
    <property type="component" value="Unassembled WGS sequence"/>
</dbReference>
<proteinExistence type="predicted"/>
<dbReference type="EMBL" id="JBHLYR010000091">
    <property type="protein sequence ID" value="MFB9995472.1"/>
    <property type="molecule type" value="Genomic_DNA"/>
</dbReference>
<dbReference type="Gene3D" id="3.40.50.2300">
    <property type="match status" value="1"/>
</dbReference>
<dbReference type="PRINTS" id="PR00038">
    <property type="entry name" value="HTHLUXR"/>
</dbReference>
<dbReference type="SMART" id="SM00448">
    <property type="entry name" value="REC"/>
    <property type="match status" value="1"/>
</dbReference>
<evidence type="ECO:0000256" key="1">
    <source>
        <dbReference type="ARBA" id="ARBA00022553"/>
    </source>
</evidence>
<dbReference type="InterPro" id="IPR001789">
    <property type="entry name" value="Sig_transdc_resp-reg_receiver"/>
</dbReference>
<dbReference type="PANTHER" id="PTHR43214">
    <property type="entry name" value="TWO-COMPONENT RESPONSE REGULATOR"/>
    <property type="match status" value="1"/>
</dbReference>
<feature type="domain" description="Response regulatory" evidence="5">
    <location>
        <begin position="3"/>
        <end position="119"/>
    </location>
</feature>
<evidence type="ECO:0000313" key="7">
    <source>
        <dbReference type="Proteomes" id="UP001589733"/>
    </source>
</evidence>
<dbReference type="InterPro" id="IPR016032">
    <property type="entry name" value="Sig_transdc_resp-reg_C-effctor"/>
</dbReference>
<keyword evidence="2" id="KW-0238">DNA-binding</keyword>
<dbReference type="InterPro" id="IPR039420">
    <property type="entry name" value="WalR-like"/>
</dbReference>
<keyword evidence="1 3" id="KW-0597">Phosphoprotein</keyword>
<reference evidence="6 7" key="1">
    <citation type="submission" date="2024-09" db="EMBL/GenBank/DDBJ databases">
        <authorList>
            <person name="Sun Q."/>
            <person name="Mori K."/>
        </authorList>
    </citation>
    <scope>NUCLEOTIDE SEQUENCE [LARGE SCALE GENOMIC DNA]</scope>
    <source>
        <strain evidence="6 7">JCM 13503</strain>
    </source>
</reference>
<dbReference type="SUPFAM" id="SSF46894">
    <property type="entry name" value="C-terminal effector domain of the bipartite response regulators"/>
    <property type="match status" value="1"/>
</dbReference>
<accession>A0ABV6B6S9</accession>
<evidence type="ECO:0000259" key="5">
    <source>
        <dbReference type="PROSITE" id="PS50110"/>
    </source>
</evidence>
<dbReference type="PROSITE" id="PS50110">
    <property type="entry name" value="RESPONSE_REGULATORY"/>
    <property type="match status" value="1"/>
</dbReference>
<feature type="domain" description="HTH luxR-type" evidence="4">
    <location>
        <begin position="141"/>
        <end position="206"/>
    </location>
</feature>
<organism evidence="6 7">
    <name type="scientific">Deinococcus oregonensis</name>
    <dbReference type="NCBI Taxonomy" id="1805970"/>
    <lineage>
        <taxon>Bacteria</taxon>
        <taxon>Thermotogati</taxon>
        <taxon>Deinococcota</taxon>
        <taxon>Deinococci</taxon>
        <taxon>Deinococcales</taxon>
        <taxon>Deinococcaceae</taxon>
        <taxon>Deinococcus</taxon>
    </lineage>
</organism>
<protein>
    <submittedName>
        <fullName evidence="6">Response regulator</fullName>
    </submittedName>
</protein>
<dbReference type="InterPro" id="IPR000792">
    <property type="entry name" value="Tscrpt_reg_LuxR_C"/>
</dbReference>